<name>A0A8H7SCP1_9FUNG</name>
<keyword evidence="3" id="KW-1185">Reference proteome</keyword>
<dbReference type="PANTHER" id="PTHR14710:SF2">
    <property type="entry name" value="GEM-ASSOCIATED PROTEIN 6"/>
    <property type="match status" value="1"/>
</dbReference>
<protein>
    <recommendedName>
        <fullName evidence="1">AD domain-containing protein</fullName>
    </recommendedName>
</protein>
<dbReference type="PANTHER" id="PTHR14710">
    <property type="entry name" value="GEM-ASSOCIATED PROTEIN 6"/>
    <property type="match status" value="1"/>
</dbReference>
<evidence type="ECO:0000313" key="2">
    <source>
        <dbReference type="EMBL" id="KAG2226954.1"/>
    </source>
</evidence>
<dbReference type="InterPro" id="IPR047574">
    <property type="entry name" value="AD"/>
</dbReference>
<dbReference type="PROSITE" id="PS52001">
    <property type="entry name" value="AD"/>
    <property type="match status" value="1"/>
</dbReference>
<dbReference type="Proteomes" id="UP000646827">
    <property type="component" value="Unassembled WGS sequence"/>
</dbReference>
<dbReference type="Gene3D" id="2.30.30.100">
    <property type="match status" value="1"/>
</dbReference>
<dbReference type="InterPro" id="IPR009422">
    <property type="entry name" value="Gemin6"/>
</dbReference>
<dbReference type="GO" id="GO:0032797">
    <property type="term" value="C:SMN complex"/>
    <property type="evidence" value="ECO:0007669"/>
    <property type="project" value="TreeGrafter"/>
</dbReference>
<sequence>MDTKNFIQLNDLSIQNLGQHYLGYYIKVTLNDGDIRNGYLYTLDPTLGNLILINDEKNGAIAIMHHAMDMIADLKMTIKDMDELFNYNQDEYNSNASWILERREAFVAYLEKSRIPFRYDLNDPVIHVLGRARVHPPYVTTSVLCDNNIIRDRVREMIMNLF</sequence>
<reference evidence="2 3" key="1">
    <citation type="submission" date="2020-12" db="EMBL/GenBank/DDBJ databases">
        <title>Metabolic potential, ecology and presence of endohyphal bacteria is reflected in genomic diversity of Mucoromycotina.</title>
        <authorList>
            <person name="Muszewska A."/>
            <person name="Okrasinska A."/>
            <person name="Steczkiewicz K."/>
            <person name="Drgas O."/>
            <person name="Orlowska M."/>
            <person name="Perlinska-Lenart U."/>
            <person name="Aleksandrzak-Piekarczyk T."/>
            <person name="Szatraj K."/>
            <person name="Zielenkiewicz U."/>
            <person name="Pilsyk S."/>
            <person name="Malc E."/>
            <person name="Mieczkowski P."/>
            <person name="Kruszewska J.S."/>
            <person name="Biernat P."/>
            <person name="Pawlowska J."/>
        </authorList>
    </citation>
    <scope>NUCLEOTIDE SEQUENCE [LARGE SCALE GENOMIC DNA]</scope>
    <source>
        <strain evidence="2 3">CBS 142.35</strain>
    </source>
</reference>
<proteinExistence type="predicted"/>
<gene>
    <name evidence="2" type="ORF">INT45_006361</name>
</gene>
<evidence type="ECO:0000259" key="1">
    <source>
        <dbReference type="PROSITE" id="PS52001"/>
    </source>
</evidence>
<dbReference type="GO" id="GO:0005634">
    <property type="term" value="C:nucleus"/>
    <property type="evidence" value="ECO:0007669"/>
    <property type="project" value="InterPro"/>
</dbReference>
<dbReference type="EMBL" id="JAEPRB010000011">
    <property type="protein sequence ID" value="KAG2226954.1"/>
    <property type="molecule type" value="Genomic_DNA"/>
</dbReference>
<accession>A0A8H7SCP1</accession>
<organism evidence="2 3">
    <name type="scientific">Circinella minor</name>
    <dbReference type="NCBI Taxonomy" id="1195481"/>
    <lineage>
        <taxon>Eukaryota</taxon>
        <taxon>Fungi</taxon>
        <taxon>Fungi incertae sedis</taxon>
        <taxon>Mucoromycota</taxon>
        <taxon>Mucoromycotina</taxon>
        <taxon>Mucoromycetes</taxon>
        <taxon>Mucorales</taxon>
        <taxon>Lichtheimiaceae</taxon>
        <taxon>Circinella</taxon>
    </lineage>
</organism>
<comment type="caution">
    <text evidence="2">The sequence shown here is derived from an EMBL/GenBank/DDBJ whole genome shotgun (WGS) entry which is preliminary data.</text>
</comment>
<dbReference type="GO" id="GO:0000387">
    <property type="term" value="P:spliceosomal snRNP assembly"/>
    <property type="evidence" value="ECO:0007669"/>
    <property type="project" value="TreeGrafter"/>
</dbReference>
<dbReference type="AlphaFoldDB" id="A0A8H7SCP1"/>
<evidence type="ECO:0000313" key="3">
    <source>
        <dbReference type="Proteomes" id="UP000646827"/>
    </source>
</evidence>
<feature type="domain" description="AD" evidence="1">
    <location>
        <begin position="74"/>
        <end position="162"/>
    </location>
</feature>
<dbReference type="OrthoDB" id="77463at2759"/>
<dbReference type="GO" id="GO:0000245">
    <property type="term" value="P:spliceosomal complex assembly"/>
    <property type="evidence" value="ECO:0007669"/>
    <property type="project" value="InterPro"/>
</dbReference>